<feature type="region of interest" description="Disordered" evidence="1">
    <location>
        <begin position="21"/>
        <end position="59"/>
    </location>
</feature>
<name>A0A8J3EM18_9BACL</name>
<evidence type="ECO:0000256" key="2">
    <source>
        <dbReference type="SAM" id="SignalP"/>
    </source>
</evidence>
<proteinExistence type="predicted"/>
<evidence type="ECO:0000256" key="1">
    <source>
        <dbReference type="SAM" id="MobiDB-lite"/>
    </source>
</evidence>
<protein>
    <recommendedName>
        <fullName evidence="5">Peptidylprolyl isomerase</fullName>
    </recommendedName>
</protein>
<dbReference type="InterPro" id="IPR050245">
    <property type="entry name" value="PrsA_foldase"/>
</dbReference>
<accession>A0A8J3EM18</accession>
<dbReference type="InterPro" id="IPR027304">
    <property type="entry name" value="Trigger_fact/SurA_dom_sf"/>
</dbReference>
<comment type="caution">
    <text evidence="3">The sequence shown here is derived from an EMBL/GenBank/DDBJ whole genome shotgun (WGS) entry which is preliminary data.</text>
</comment>
<feature type="compositionally biased region" description="Polar residues" evidence="1">
    <location>
        <begin position="21"/>
        <end position="47"/>
    </location>
</feature>
<evidence type="ECO:0000313" key="4">
    <source>
        <dbReference type="Proteomes" id="UP000656813"/>
    </source>
</evidence>
<keyword evidence="2" id="KW-0732">Signal</keyword>
<dbReference type="Gene3D" id="1.10.4030.10">
    <property type="entry name" value="Porin chaperone SurA, peptide-binding domain"/>
    <property type="match status" value="1"/>
</dbReference>
<evidence type="ECO:0000313" key="3">
    <source>
        <dbReference type="EMBL" id="GGH81394.1"/>
    </source>
</evidence>
<dbReference type="PANTHER" id="PTHR47245:SF2">
    <property type="entry name" value="PEPTIDYL-PROLYL CIS-TRANS ISOMERASE HP_0175-RELATED"/>
    <property type="match status" value="1"/>
</dbReference>
<organism evidence="3 4">
    <name type="scientific">Pullulanibacillus pueri</name>
    <dbReference type="NCBI Taxonomy" id="1437324"/>
    <lineage>
        <taxon>Bacteria</taxon>
        <taxon>Bacillati</taxon>
        <taxon>Bacillota</taxon>
        <taxon>Bacilli</taxon>
        <taxon>Bacillales</taxon>
        <taxon>Sporolactobacillaceae</taxon>
        <taxon>Pullulanibacillus</taxon>
    </lineage>
</organism>
<dbReference type="Proteomes" id="UP000656813">
    <property type="component" value="Unassembled WGS sequence"/>
</dbReference>
<dbReference type="RefSeq" id="WP_188497185.1">
    <property type="nucleotide sequence ID" value="NZ_BMFV01000012.1"/>
</dbReference>
<gene>
    <name evidence="3" type="ORF">GCM10007096_19230</name>
</gene>
<sequence length="258" mass="28913">MKKWTLTLAALLLSLSLTACESSGDNASQSSDQEKQASQTESDTNTENQDESQKQMQEQIQKGLLDEGKTVAIINGTTIKGKDYNITYQSLAAQLYASLLQQGQSTTGDQVSEQVKQQTLNTIVGQTLILQDAKAKGYKATADQIKSQYDKMVDQYGSEDKFKAALKKENLTLDEMKENISQQLVFDKYVDKEVGSEAVSDKEIQQFYDQYSKTQKDAPELKDIKSQIKEQLEQQKQNEDLSKIVDKLKKSGKVDIKI</sequence>
<keyword evidence="4" id="KW-1185">Reference proteome</keyword>
<dbReference type="PANTHER" id="PTHR47245">
    <property type="entry name" value="PEPTIDYLPROLYL ISOMERASE"/>
    <property type="match status" value="1"/>
</dbReference>
<evidence type="ECO:0008006" key="5">
    <source>
        <dbReference type="Google" id="ProtNLM"/>
    </source>
</evidence>
<dbReference type="SUPFAM" id="SSF109998">
    <property type="entry name" value="Triger factor/SurA peptide-binding domain-like"/>
    <property type="match status" value="1"/>
</dbReference>
<dbReference type="PROSITE" id="PS51257">
    <property type="entry name" value="PROKAR_LIPOPROTEIN"/>
    <property type="match status" value="1"/>
</dbReference>
<feature type="signal peptide" evidence="2">
    <location>
        <begin position="1"/>
        <end position="19"/>
    </location>
</feature>
<feature type="chain" id="PRO_5038667623" description="Peptidylprolyl isomerase" evidence="2">
    <location>
        <begin position="20"/>
        <end position="258"/>
    </location>
</feature>
<dbReference type="AlphaFoldDB" id="A0A8J3EM18"/>
<reference evidence="3" key="2">
    <citation type="submission" date="2020-09" db="EMBL/GenBank/DDBJ databases">
        <authorList>
            <person name="Sun Q."/>
            <person name="Zhou Y."/>
        </authorList>
    </citation>
    <scope>NUCLEOTIDE SEQUENCE</scope>
    <source>
        <strain evidence="3">CGMCC 1.12777</strain>
    </source>
</reference>
<reference evidence="3" key="1">
    <citation type="journal article" date="2014" name="Int. J. Syst. Evol. Microbiol.">
        <title>Complete genome sequence of Corynebacterium casei LMG S-19264T (=DSM 44701T), isolated from a smear-ripened cheese.</title>
        <authorList>
            <consortium name="US DOE Joint Genome Institute (JGI-PGF)"/>
            <person name="Walter F."/>
            <person name="Albersmeier A."/>
            <person name="Kalinowski J."/>
            <person name="Ruckert C."/>
        </authorList>
    </citation>
    <scope>NUCLEOTIDE SEQUENCE</scope>
    <source>
        <strain evidence="3">CGMCC 1.12777</strain>
    </source>
</reference>
<dbReference type="Pfam" id="PF13624">
    <property type="entry name" value="SurA_N_3"/>
    <property type="match status" value="1"/>
</dbReference>
<dbReference type="EMBL" id="BMFV01000012">
    <property type="protein sequence ID" value="GGH81394.1"/>
    <property type="molecule type" value="Genomic_DNA"/>
</dbReference>